<proteinExistence type="predicted"/>
<gene>
    <name evidence="1" type="ORF">UFOVP14_23</name>
</gene>
<organism evidence="1">
    <name type="scientific">uncultured Caudovirales phage</name>
    <dbReference type="NCBI Taxonomy" id="2100421"/>
    <lineage>
        <taxon>Viruses</taxon>
        <taxon>Duplodnaviria</taxon>
        <taxon>Heunggongvirae</taxon>
        <taxon>Uroviricota</taxon>
        <taxon>Caudoviricetes</taxon>
        <taxon>Peduoviridae</taxon>
        <taxon>Maltschvirus</taxon>
        <taxon>Maltschvirus maltsch</taxon>
    </lineage>
</organism>
<sequence length="86" mass="9191">MPLQDWSAFDRPATGSSFKAALYSLWSAVNGLLSSTGNPPNILMHPNQIQSDVTIPDGYNAFLIDPVEISPNVTITGLGNSTLRGM</sequence>
<name>A0A6J5KJK4_9CAUD</name>
<dbReference type="EMBL" id="LR796151">
    <property type="protein sequence ID" value="CAB4121533.1"/>
    <property type="molecule type" value="Genomic_DNA"/>
</dbReference>
<protein>
    <submittedName>
        <fullName evidence="1">Uncharacterized protein</fullName>
    </submittedName>
</protein>
<evidence type="ECO:0000313" key="1">
    <source>
        <dbReference type="EMBL" id="CAB4121533.1"/>
    </source>
</evidence>
<reference evidence="1" key="1">
    <citation type="submission" date="2020-04" db="EMBL/GenBank/DDBJ databases">
        <authorList>
            <person name="Chiriac C."/>
            <person name="Salcher M."/>
            <person name="Ghai R."/>
            <person name="Kavagutti S V."/>
        </authorList>
    </citation>
    <scope>NUCLEOTIDE SEQUENCE</scope>
</reference>
<accession>A0A6J5KJK4</accession>